<accession>A0A7J7MIK1</accession>
<evidence type="ECO:0000313" key="1">
    <source>
        <dbReference type="EMBL" id="KAF6154755.1"/>
    </source>
</evidence>
<proteinExistence type="predicted"/>
<gene>
    <name evidence="1" type="ORF">GIB67_032367</name>
</gene>
<dbReference type="Proteomes" id="UP000541444">
    <property type="component" value="Unassembled WGS sequence"/>
</dbReference>
<name>A0A7J7MIK1_9MAGN</name>
<comment type="caution">
    <text evidence="1">The sequence shown here is derived from an EMBL/GenBank/DDBJ whole genome shotgun (WGS) entry which is preliminary data.</text>
</comment>
<dbReference type="EMBL" id="JACGCM010001456">
    <property type="protein sequence ID" value="KAF6154755.1"/>
    <property type="molecule type" value="Genomic_DNA"/>
</dbReference>
<reference evidence="1 2" key="1">
    <citation type="journal article" date="2020" name="IScience">
        <title>Genome Sequencing of the Endangered Kingdonia uniflora (Circaeasteraceae, Ranunculales) Reveals Potential Mechanisms of Evolutionary Specialization.</title>
        <authorList>
            <person name="Sun Y."/>
            <person name="Deng T."/>
            <person name="Zhang A."/>
            <person name="Moore M.J."/>
            <person name="Landis J.B."/>
            <person name="Lin N."/>
            <person name="Zhang H."/>
            <person name="Zhang X."/>
            <person name="Huang J."/>
            <person name="Zhang X."/>
            <person name="Sun H."/>
            <person name="Wang H."/>
        </authorList>
    </citation>
    <scope>NUCLEOTIDE SEQUENCE [LARGE SCALE GENOMIC DNA]</scope>
    <source>
        <strain evidence="1">TB1705</strain>
        <tissue evidence="1">Leaf</tissue>
    </source>
</reference>
<sequence>MMDTINSNMYSNTSIGINEDNSFTVATLKRALTQRAIREREKRNKTEVGNEAIAPHMSLMNDVNNHWNTWENAGENFDNCGVAPSEILGIDETTNTATRLRNYIFEIGESSRGPIDIVKEPPQEPFMDEDFFNDDNMDSDLEFNIDPLIHVSRHYFGNLVIECPSYHTLH</sequence>
<keyword evidence="2" id="KW-1185">Reference proteome</keyword>
<dbReference type="AlphaFoldDB" id="A0A7J7MIK1"/>
<organism evidence="1 2">
    <name type="scientific">Kingdonia uniflora</name>
    <dbReference type="NCBI Taxonomy" id="39325"/>
    <lineage>
        <taxon>Eukaryota</taxon>
        <taxon>Viridiplantae</taxon>
        <taxon>Streptophyta</taxon>
        <taxon>Embryophyta</taxon>
        <taxon>Tracheophyta</taxon>
        <taxon>Spermatophyta</taxon>
        <taxon>Magnoliopsida</taxon>
        <taxon>Ranunculales</taxon>
        <taxon>Circaeasteraceae</taxon>
        <taxon>Kingdonia</taxon>
    </lineage>
</organism>
<protein>
    <submittedName>
        <fullName evidence="1">Uncharacterized protein</fullName>
    </submittedName>
</protein>
<evidence type="ECO:0000313" key="2">
    <source>
        <dbReference type="Proteomes" id="UP000541444"/>
    </source>
</evidence>